<feature type="compositionally biased region" description="Polar residues" evidence="1">
    <location>
        <begin position="53"/>
        <end position="63"/>
    </location>
</feature>
<proteinExistence type="predicted"/>
<reference evidence="2" key="1">
    <citation type="submission" date="2020-08" db="EMBL/GenBank/DDBJ databases">
        <title>Multicomponent nature underlies the extraordinary mechanical properties of spider dragline silk.</title>
        <authorList>
            <person name="Kono N."/>
            <person name="Nakamura H."/>
            <person name="Mori M."/>
            <person name="Yoshida Y."/>
            <person name="Ohtoshi R."/>
            <person name="Malay A.D."/>
            <person name="Moran D.A.P."/>
            <person name="Tomita M."/>
            <person name="Numata K."/>
            <person name="Arakawa K."/>
        </authorList>
    </citation>
    <scope>NUCLEOTIDE SEQUENCE</scope>
</reference>
<dbReference type="AlphaFoldDB" id="A0A8X6SJQ1"/>
<organism evidence="2 3">
    <name type="scientific">Trichonephila clavipes</name>
    <name type="common">Golden silk orbweaver</name>
    <name type="synonym">Nephila clavipes</name>
    <dbReference type="NCBI Taxonomy" id="2585209"/>
    <lineage>
        <taxon>Eukaryota</taxon>
        <taxon>Metazoa</taxon>
        <taxon>Ecdysozoa</taxon>
        <taxon>Arthropoda</taxon>
        <taxon>Chelicerata</taxon>
        <taxon>Arachnida</taxon>
        <taxon>Araneae</taxon>
        <taxon>Araneomorphae</taxon>
        <taxon>Entelegynae</taxon>
        <taxon>Araneoidea</taxon>
        <taxon>Nephilidae</taxon>
        <taxon>Trichonephila</taxon>
    </lineage>
</organism>
<keyword evidence="3" id="KW-1185">Reference proteome</keyword>
<feature type="region of interest" description="Disordered" evidence="1">
    <location>
        <begin position="1"/>
        <end position="21"/>
    </location>
</feature>
<evidence type="ECO:0000313" key="3">
    <source>
        <dbReference type="Proteomes" id="UP000887159"/>
    </source>
</evidence>
<evidence type="ECO:0000313" key="2">
    <source>
        <dbReference type="EMBL" id="GFY12480.1"/>
    </source>
</evidence>
<accession>A0A8X6SJQ1</accession>
<dbReference type="EMBL" id="BMAU01021314">
    <property type="protein sequence ID" value="GFY12480.1"/>
    <property type="molecule type" value="Genomic_DNA"/>
</dbReference>
<feature type="compositionally biased region" description="Polar residues" evidence="1">
    <location>
        <begin position="12"/>
        <end position="21"/>
    </location>
</feature>
<comment type="caution">
    <text evidence="2">The sequence shown here is derived from an EMBL/GenBank/DDBJ whole genome shotgun (WGS) entry which is preliminary data.</text>
</comment>
<feature type="compositionally biased region" description="Acidic residues" evidence="1">
    <location>
        <begin position="1"/>
        <end position="10"/>
    </location>
</feature>
<protein>
    <submittedName>
        <fullName evidence="2">Uncharacterized protein</fullName>
    </submittedName>
</protein>
<feature type="region of interest" description="Disordered" evidence="1">
    <location>
        <begin position="53"/>
        <end position="78"/>
    </location>
</feature>
<evidence type="ECO:0000256" key="1">
    <source>
        <dbReference type="SAM" id="MobiDB-lite"/>
    </source>
</evidence>
<gene>
    <name evidence="2" type="ORF">TNCV_1799021</name>
</gene>
<dbReference type="Proteomes" id="UP000887159">
    <property type="component" value="Unassembled WGS sequence"/>
</dbReference>
<name>A0A8X6SJQ1_TRICX</name>
<sequence length="78" mass="8888">MDHVSDEDDTWAGTTHISTTPHQRECVSALNRFNVHRSLTWKVFSGTELELVTSQPRSDTLTTRLPRPRDISKPVCPK</sequence>